<feature type="domain" description="Bacteriophage T5 Orf172 DNA-binding" evidence="1">
    <location>
        <begin position="1"/>
        <end position="79"/>
    </location>
</feature>
<evidence type="ECO:0000259" key="1">
    <source>
        <dbReference type="SMART" id="SM00974"/>
    </source>
</evidence>
<dbReference type="Proteomes" id="UP000018890">
    <property type="component" value="Unassembled WGS sequence"/>
</dbReference>
<proteinExistence type="predicted"/>
<sequence length="110" mass="12907">MFKVGMTRRLNPLDRIDELGNASVPFKFDIHAMVFSDNAVELEQKIHDRLDQQRVNKINLRKEFFYSDIENLQAIVQDIDSTVEFTTTLAAEEYRQSKSIRDDENKNRIA</sequence>
<comment type="caution">
    <text evidence="2">The sequence shown here is derived from an EMBL/GenBank/DDBJ whole genome shotgun (WGS) entry which is preliminary data.</text>
</comment>
<dbReference type="SMART" id="SM00974">
    <property type="entry name" value="T5orf172"/>
    <property type="match status" value="1"/>
</dbReference>
<name>W4Q996_9BACI</name>
<dbReference type="AlphaFoldDB" id="W4Q996"/>
<accession>W4Q996</accession>
<dbReference type="STRING" id="1236970.JCM9140_4816"/>
<gene>
    <name evidence="2" type="ORF">JCM9140_4816</name>
</gene>
<dbReference type="InterPro" id="IPR018306">
    <property type="entry name" value="Phage_T5_Orf172_DNA-bd"/>
</dbReference>
<evidence type="ECO:0000313" key="3">
    <source>
        <dbReference type="Proteomes" id="UP000018890"/>
    </source>
</evidence>
<keyword evidence="3" id="KW-1185">Reference proteome</keyword>
<organism evidence="2 3">
    <name type="scientific">Halalkalibacter wakoensis JCM 9140</name>
    <dbReference type="NCBI Taxonomy" id="1236970"/>
    <lineage>
        <taxon>Bacteria</taxon>
        <taxon>Bacillati</taxon>
        <taxon>Bacillota</taxon>
        <taxon>Bacilli</taxon>
        <taxon>Bacillales</taxon>
        <taxon>Bacillaceae</taxon>
        <taxon>Halalkalibacter</taxon>
    </lineage>
</organism>
<evidence type="ECO:0000313" key="2">
    <source>
        <dbReference type="EMBL" id="GAE28570.1"/>
    </source>
</evidence>
<dbReference type="Pfam" id="PF13455">
    <property type="entry name" value="MUG113"/>
    <property type="match status" value="1"/>
</dbReference>
<reference evidence="2" key="1">
    <citation type="journal article" date="2014" name="Genome Announc.">
        <title>Draft Genome Sequences of Three Alkaliphilic Bacillus Strains, Bacillus wakoensis JCM 9140T, Bacillus akibai JCM 9157T, and Bacillus hemicellulosilyticus JCM 9152T.</title>
        <authorList>
            <person name="Yuki M."/>
            <person name="Oshima K."/>
            <person name="Suda W."/>
            <person name="Oshida Y."/>
            <person name="Kitamura K."/>
            <person name="Iida T."/>
            <person name="Hattori M."/>
            <person name="Ohkuma M."/>
        </authorList>
    </citation>
    <scope>NUCLEOTIDE SEQUENCE [LARGE SCALE GENOMIC DNA]</scope>
    <source>
        <strain evidence="2">JCM 9140</strain>
    </source>
</reference>
<protein>
    <submittedName>
        <fullName evidence="2">Chromosome segregation ATPase</fullName>
    </submittedName>
</protein>
<dbReference type="EMBL" id="BAUT01000127">
    <property type="protein sequence ID" value="GAE28570.1"/>
    <property type="molecule type" value="Genomic_DNA"/>
</dbReference>